<reference evidence="3 4" key="1">
    <citation type="submission" date="2020-03" db="EMBL/GenBank/DDBJ databases">
        <title>Genomic Encyclopedia of Type Strains, Phase IV (KMG-IV): sequencing the most valuable type-strain genomes for metagenomic binning, comparative biology and taxonomic classification.</title>
        <authorList>
            <person name="Goeker M."/>
        </authorList>
    </citation>
    <scope>NUCLEOTIDE SEQUENCE [LARGE SCALE GENOMIC DNA]</scope>
    <source>
        <strain evidence="3 4">DSM 4733</strain>
    </source>
</reference>
<protein>
    <recommendedName>
        <fullName evidence="2">NIPSNAP domain-containing protein</fullName>
    </recommendedName>
</protein>
<accession>A0A7X5ZUB9</accession>
<dbReference type="Gene3D" id="3.30.70.100">
    <property type="match status" value="1"/>
</dbReference>
<dbReference type="InterPro" id="IPR012577">
    <property type="entry name" value="NIPSNAP"/>
</dbReference>
<dbReference type="Proteomes" id="UP000564677">
    <property type="component" value="Unassembled WGS sequence"/>
</dbReference>
<dbReference type="SUPFAM" id="SSF54909">
    <property type="entry name" value="Dimeric alpha+beta barrel"/>
    <property type="match status" value="1"/>
</dbReference>
<name>A0A7X5ZUB9_9SPHN</name>
<keyword evidence="4" id="KW-1185">Reference proteome</keyword>
<organism evidence="3 4">
    <name type="scientific">Sphingomonas leidyi</name>
    <dbReference type="NCBI Taxonomy" id="68569"/>
    <lineage>
        <taxon>Bacteria</taxon>
        <taxon>Pseudomonadati</taxon>
        <taxon>Pseudomonadota</taxon>
        <taxon>Alphaproteobacteria</taxon>
        <taxon>Sphingomonadales</taxon>
        <taxon>Sphingomonadaceae</taxon>
        <taxon>Sphingomonas</taxon>
    </lineage>
</organism>
<sequence length="137" mass="15745">MTMTRMALGLAMAATLATAPTRARAEDGPLYQLRVYALHEASRPVFHSRFRDHAMRIMKRHGFDIVATWEARRDGKPEFVYLLRWPDEATQKACWAAFMADSEWIAIKKATLSPDAPIMGEIEDRTMRLTDYSPPFR</sequence>
<dbReference type="EMBL" id="JAASQV010000001">
    <property type="protein sequence ID" value="NIJ63926.1"/>
    <property type="molecule type" value="Genomic_DNA"/>
</dbReference>
<dbReference type="Pfam" id="PF07978">
    <property type="entry name" value="NIPSNAP"/>
    <property type="match status" value="1"/>
</dbReference>
<gene>
    <name evidence="3" type="ORF">FHR20_000857</name>
</gene>
<comment type="caution">
    <text evidence="3">The sequence shown here is derived from an EMBL/GenBank/DDBJ whole genome shotgun (WGS) entry which is preliminary data.</text>
</comment>
<evidence type="ECO:0000313" key="3">
    <source>
        <dbReference type="EMBL" id="NIJ63926.1"/>
    </source>
</evidence>
<feature type="signal peptide" evidence="1">
    <location>
        <begin position="1"/>
        <end position="25"/>
    </location>
</feature>
<evidence type="ECO:0000313" key="4">
    <source>
        <dbReference type="Proteomes" id="UP000564677"/>
    </source>
</evidence>
<proteinExistence type="predicted"/>
<dbReference type="RefSeq" id="WP_208413396.1">
    <property type="nucleotide sequence ID" value="NZ_JAASQV010000001.1"/>
</dbReference>
<evidence type="ECO:0000256" key="1">
    <source>
        <dbReference type="SAM" id="SignalP"/>
    </source>
</evidence>
<keyword evidence="1" id="KW-0732">Signal</keyword>
<dbReference type="AlphaFoldDB" id="A0A7X5ZUB9"/>
<feature type="chain" id="PRO_5030761357" description="NIPSNAP domain-containing protein" evidence="1">
    <location>
        <begin position="26"/>
        <end position="137"/>
    </location>
</feature>
<evidence type="ECO:0000259" key="2">
    <source>
        <dbReference type="Pfam" id="PF07978"/>
    </source>
</evidence>
<feature type="domain" description="NIPSNAP" evidence="2">
    <location>
        <begin position="31"/>
        <end position="134"/>
    </location>
</feature>
<dbReference type="InterPro" id="IPR011008">
    <property type="entry name" value="Dimeric_a/b-barrel"/>
</dbReference>